<dbReference type="Proteomes" id="UP001324287">
    <property type="component" value="Chromosome"/>
</dbReference>
<reference evidence="1 2" key="1">
    <citation type="submission" date="2023-12" db="EMBL/GenBank/DDBJ databases">
        <title>Blastococcus brunescens sp. nov., an actonobacterium isolated from sandstone collected in sahara desert.</title>
        <authorList>
            <person name="Gtari M."/>
            <person name="Ghodhbane F."/>
        </authorList>
    </citation>
    <scope>NUCLEOTIDE SEQUENCE [LARGE SCALE GENOMIC DNA]</scope>
    <source>
        <strain evidence="1 2">BMG 8361</strain>
    </source>
</reference>
<evidence type="ECO:0000313" key="1">
    <source>
        <dbReference type="EMBL" id="WRL65522.1"/>
    </source>
</evidence>
<evidence type="ECO:0000313" key="2">
    <source>
        <dbReference type="Proteomes" id="UP001324287"/>
    </source>
</evidence>
<name>A0ABZ1B592_9ACTN</name>
<dbReference type="RefSeq" id="WP_324276841.1">
    <property type="nucleotide sequence ID" value="NZ_CP141261.1"/>
</dbReference>
<keyword evidence="2" id="KW-1185">Reference proteome</keyword>
<dbReference type="EMBL" id="CP141261">
    <property type="protein sequence ID" value="WRL65522.1"/>
    <property type="molecule type" value="Genomic_DNA"/>
</dbReference>
<proteinExistence type="predicted"/>
<sequence>MYPGPDVLQEVGRVTISGSRLDLQMGLLWHHLDRSTPFEETRRKGGGEQDRQVRKLAKARLTGPLQDRVLAAAKLAYAARRRRNEIVHQDWLLRGREAMRPVSEWLRVAPDDQAAYLEQWDRESVDSNVWQRVPSRETSVEPAQSLDELIAVERALSEATDLISELTYAVASSRETGIPPGYVQPNDAAQA</sequence>
<organism evidence="1 2">
    <name type="scientific">Blastococcus brunescens</name>
    <dbReference type="NCBI Taxonomy" id="1564165"/>
    <lineage>
        <taxon>Bacteria</taxon>
        <taxon>Bacillati</taxon>
        <taxon>Actinomycetota</taxon>
        <taxon>Actinomycetes</taxon>
        <taxon>Geodermatophilales</taxon>
        <taxon>Geodermatophilaceae</taxon>
        <taxon>Blastococcus</taxon>
    </lineage>
</organism>
<protein>
    <submittedName>
        <fullName evidence="1">Uncharacterized protein</fullName>
    </submittedName>
</protein>
<accession>A0ABZ1B592</accession>
<gene>
    <name evidence="1" type="ORF">U6N30_07960</name>
</gene>